<gene>
    <name evidence="9" type="ORF">ACFQZM_48715</name>
</gene>
<dbReference type="EMBL" id="JBHTGP010000041">
    <property type="protein sequence ID" value="MFD0692442.1"/>
    <property type="molecule type" value="Genomic_DNA"/>
</dbReference>
<dbReference type="PROSITE" id="PS50011">
    <property type="entry name" value="PROTEIN_KINASE_DOM"/>
    <property type="match status" value="1"/>
</dbReference>
<dbReference type="Gene3D" id="2.60.120.200">
    <property type="match status" value="1"/>
</dbReference>
<protein>
    <submittedName>
        <fullName evidence="9">Protein kinase</fullName>
    </submittedName>
</protein>
<keyword evidence="3 9" id="KW-0418">Kinase</keyword>
<evidence type="ECO:0000256" key="5">
    <source>
        <dbReference type="PROSITE-ProRule" id="PRU10141"/>
    </source>
</evidence>
<keyword evidence="7" id="KW-0812">Transmembrane</keyword>
<dbReference type="SMART" id="SM00220">
    <property type="entry name" value="S_TKc"/>
    <property type="match status" value="1"/>
</dbReference>
<sequence length="563" mass="59234">MDPLGPDAPRKIGRYLLSARLGAGGMGEVFFGRSPGGRPVAVKLIRSGYAADAEFRRRFRREVEAARKVGGFHTAQVVDADPDPGTGPPWMVTAYVPGPSLARVLAEHGPLPTRTLRVLGAGLAEALEAIHAAGLIHRDLKPSNILLADDGPRVIDFGISRAADASGCTGRVGTPGFMSPELLTGEPLTMACDVFSFGLVLAHAAGVRPFGEGPEQALNFRIVHQEPDLTGIDGELAGLAGSCLAKNPADRPTPAQIIDVLADHAPTGDWLPFPVQTMIAQRAAPPAERTPSGASPPGAEHHPVPTTTYAAADHTPPIARRRSALLPLALSGVLVLGVASGLYLLERRPWSSGTRTPSPSGGQAALAAYSARRPGCDDNVSAVSWRRVGISSFWCVAGGTRMSKLQSWNGRIAENNAELRFTPTDRTFPSRYRLSVDVTALNDTDPTAQGACAGFATHTNEAGSTFEELSVCSSGKSALIKVSNGVEISRDEEPLLPAGEGPFTLRAEVTPDKTTFTVRAADGDSSSLETTAVASTTSHIGLTIFWKSNDASATFSNFNYQPQ</sequence>
<dbReference type="InterPro" id="IPR011009">
    <property type="entry name" value="Kinase-like_dom_sf"/>
</dbReference>
<keyword evidence="7" id="KW-0472">Membrane</keyword>
<keyword evidence="10" id="KW-1185">Reference proteome</keyword>
<dbReference type="InterPro" id="IPR000719">
    <property type="entry name" value="Prot_kinase_dom"/>
</dbReference>
<comment type="caution">
    <text evidence="9">The sequence shown here is derived from an EMBL/GenBank/DDBJ whole genome shotgun (WGS) entry which is preliminary data.</text>
</comment>
<dbReference type="SUPFAM" id="SSF56112">
    <property type="entry name" value="Protein kinase-like (PK-like)"/>
    <property type="match status" value="1"/>
</dbReference>
<evidence type="ECO:0000256" key="3">
    <source>
        <dbReference type="ARBA" id="ARBA00022777"/>
    </source>
</evidence>
<feature type="binding site" evidence="5">
    <location>
        <position position="43"/>
    </location>
    <ligand>
        <name>ATP</name>
        <dbReference type="ChEBI" id="CHEBI:30616"/>
    </ligand>
</feature>
<dbReference type="CDD" id="cd14014">
    <property type="entry name" value="STKc_PknB_like"/>
    <property type="match status" value="1"/>
</dbReference>
<dbReference type="Proteomes" id="UP001597063">
    <property type="component" value="Unassembled WGS sequence"/>
</dbReference>
<reference evidence="10" key="1">
    <citation type="journal article" date="2019" name="Int. J. Syst. Evol. Microbiol.">
        <title>The Global Catalogue of Microorganisms (GCM) 10K type strain sequencing project: providing services to taxonomists for standard genome sequencing and annotation.</title>
        <authorList>
            <consortium name="The Broad Institute Genomics Platform"/>
            <consortium name="The Broad Institute Genome Sequencing Center for Infectious Disease"/>
            <person name="Wu L."/>
            <person name="Ma J."/>
        </authorList>
    </citation>
    <scope>NUCLEOTIDE SEQUENCE [LARGE SCALE GENOMIC DNA]</scope>
    <source>
        <strain evidence="10">JCM 9371</strain>
    </source>
</reference>
<accession>A0ABW2Y2U1</accession>
<dbReference type="Gene3D" id="1.10.510.10">
    <property type="entry name" value="Transferase(Phosphotransferase) domain 1"/>
    <property type="match status" value="1"/>
</dbReference>
<evidence type="ECO:0000256" key="7">
    <source>
        <dbReference type="SAM" id="Phobius"/>
    </source>
</evidence>
<organism evidence="9 10">
    <name type="scientific">Actinomadura fibrosa</name>
    <dbReference type="NCBI Taxonomy" id="111802"/>
    <lineage>
        <taxon>Bacteria</taxon>
        <taxon>Bacillati</taxon>
        <taxon>Actinomycetota</taxon>
        <taxon>Actinomycetes</taxon>
        <taxon>Streptosporangiales</taxon>
        <taxon>Thermomonosporaceae</taxon>
        <taxon>Actinomadura</taxon>
    </lineage>
</organism>
<keyword evidence="1" id="KW-0808">Transferase</keyword>
<evidence type="ECO:0000256" key="1">
    <source>
        <dbReference type="ARBA" id="ARBA00022679"/>
    </source>
</evidence>
<dbReference type="RefSeq" id="WP_278045347.1">
    <property type="nucleotide sequence ID" value="NZ_JBHTGP010000041.1"/>
</dbReference>
<feature type="domain" description="Protein kinase" evidence="8">
    <location>
        <begin position="15"/>
        <end position="267"/>
    </location>
</feature>
<dbReference type="PANTHER" id="PTHR43289">
    <property type="entry name" value="MITOGEN-ACTIVATED PROTEIN KINASE KINASE KINASE 20-RELATED"/>
    <property type="match status" value="1"/>
</dbReference>
<evidence type="ECO:0000256" key="4">
    <source>
        <dbReference type="ARBA" id="ARBA00022840"/>
    </source>
</evidence>
<dbReference type="Gene3D" id="3.30.200.20">
    <property type="entry name" value="Phosphorylase Kinase, domain 1"/>
    <property type="match status" value="1"/>
</dbReference>
<evidence type="ECO:0000256" key="6">
    <source>
        <dbReference type="SAM" id="MobiDB-lite"/>
    </source>
</evidence>
<evidence type="ECO:0000256" key="2">
    <source>
        <dbReference type="ARBA" id="ARBA00022741"/>
    </source>
</evidence>
<feature type="region of interest" description="Disordered" evidence="6">
    <location>
        <begin position="282"/>
        <end position="310"/>
    </location>
</feature>
<keyword evidence="7" id="KW-1133">Transmembrane helix</keyword>
<evidence type="ECO:0000259" key="8">
    <source>
        <dbReference type="PROSITE" id="PS50011"/>
    </source>
</evidence>
<keyword evidence="4 5" id="KW-0067">ATP-binding</keyword>
<keyword evidence="2 5" id="KW-0547">Nucleotide-binding</keyword>
<proteinExistence type="predicted"/>
<evidence type="ECO:0000313" key="9">
    <source>
        <dbReference type="EMBL" id="MFD0692442.1"/>
    </source>
</evidence>
<dbReference type="PROSITE" id="PS00108">
    <property type="entry name" value="PROTEIN_KINASE_ST"/>
    <property type="match status" value="1"/>
</dbReference>
<name>A0ABW2Y2U1_9ACTN</name>
<dbReference type="InterPro" id="IPR017441">
    <property type="entry name" value="Protein_kinase_ATP_BS"/>
</dbReference>
<dbReference type="Pfam" id="PF00069">
    <property type="entry name" value="Pkinase"/>
    <property type="match status" value="1"/>
</dbReference>
<evidence type="ECO:0000313" key="10">
    <source>
        <dbReference type="Proteomes" id="UP001597063"/>
    </source>
</evidence>
<feature type="transmembrane region" description="Helical" evidence="7">
    <location>
        <begin position="324"/>
        <end position="345"/>
    </location>
</feature>
<dbReference type="PROSITE" id="PS00107">
    <property type="entry name" value="PROTEIN_KINASE_ATP"/>
    <property type="match status" value="1"/>
</dbReference>
<dbReference type="GO" id="GO:0016301">
    <property type="term" value="F:kinase activity"/>
    <property type="evidence" value="ECO:0007669"/>
    <property type="project" value="UniProtKB-KW"/>
</dbReference>
<dbReference type="PANTHER" id="PTHR43289:SF34">
    <property type="entry name" value="SERINE_THREONINE-PROTEIN KINASE YBDM-RELATED"/>
    <property type="match status" value="1"/>
</dbReference>
<dbReference type="InterPro" id="IPR008271">
    <property type="entry name" value="Ser/Thr_kinase_AS"/>
</dbReference>